<feature type="coiled-coil region" evidence="1">
    <location>
        <begin position="86"/>
        <end position="148"/>
    </location>
</feature>
<accession>A0A023D995</accession>
<sequence>MESDGGRRPLATEHADVEMNETAVLEALNRFGSGRKRVAAVTQPIRAGSENRRRRFIQDGEVVVEHHAVSRGASRQPAPAQDTSEIDRLKASLRREQRRSEDAERQLGDLQTQIRSQETRAVHAELHVKELQQTLRERDARIAELIGQIHAQKISYEAALDAAKVRPSRSKPSPVAPRETAENGEPEPVKWWIED</sequence>
<dbReference type="Proteomes" id="UP000019760">
    <property type="component" value="Unassembled WGS sequence"/>
</dbReference>
<name>A0A023D995_ACIMT</name>
<proteinExistence type="predicted"/>
<dbReference type="EMBL" id="BAND01000236">
    <property type="protein sequence ID" value="GAJ30727.1"/>
    <property type="molecule type" value="Genomic_DNA"/>
</dbReference>
<organism evidence="3 4">
    <name type="scientific">Acidomonas methanolica NBRC 104435</name>
    <dbReference type="NCBI Taxonomy" id="1231351"/>
    <lineage>
        <taxon>Bacteria</taxon>
        <taxon>Pseudomonadati</taxon>
        <taxon>Pseudomonadota</taxon>
        <taxon>Alphaproteobacteria</taxon>
        <taxon>Acetobacterales</taxon>
        <taxon>Acetobacteraceae</taxon>
        <taxon>Acidomonas</taxon>
    </lineage>
</organism>
<dbReference type="AlphaFoldDB" id="A0A023D995"/>
<reference evidence="3 4" key="2">
    <citation type="journal article" date="2014" name="FEMS Microbiol. Lett.">
        <title>Draft genomic DNA sequence of the facultatively methylotrophic bacterium Acidomonas methanolica type strain MB58.</title>
        <authorList>
            <person name="Higashiura N."/>
            <person name="Hadano H."/>
            <person name="Hirakawa H."/>
            <person name="Matsutani M."/>
            <person name="Takabe S."/>
            <person name="Matsushita K."/>
            <person name="Azuma Y."/>
        </authorList>
    </citation>
    <scope>NUCLEOTIDE SEQUENCE [LARGE SCALE GENOMIC DNA]</scope>
    <source>
        <strain evidence="3 4">MB58</strain>
    </source>
</reference>
<dbReference type="Gene3D" id="1.10.287.1490">
    <property type="match status" value="1"/>
</dbReference>
<evidence type="ECO:0000313" key="3">
    <source>
        <dbReference type="EMBL" id="GAJ30727.1"/>
    </source>
</evidence>
<feature type="region of interest" description="Disordered" evidence="2">
    <location>
        <begin position="165"/>
        <end position="195"/>
    </location>
</feature>
<comment type="caution">
    <text evidence="3">The sequence shown here is derived from an EMBL/GenBank/DDBJ whole genome shotgun (WGS) entry which is preliminary data.</text>
</comment>
<protein>
    <submittedName>
        <fullName evidence="3">Uncharacterized protein</fullName>
    </submittedName>
</protein>
<evidence type="ECO:0000256" key="2">
    <source>
        <dbReference type="SAM" id="MobiDB-lite"/>
    </source>
</evidence>
<evidence type="ECO:0000256" key="1">
    <source>
        <dbReference type="SAM" id="Coils"/>
    </source>
</evidence>
<gene>
    <name evidence="3" type="ORF">Amme_255_003</name>
</gene>
<keyword evidence="4" id="KW-1185">Reference proteome</keyword>
<reference evidence="4" key="1">
    <citation type="journal article" date="2014" name="FEMS Microbiol. Lett.">
        <title>Draft Genomic DNA Sequence of the Facultatively Methylotrophic Bacterium Acidomonas methanolica type strain MB58.</title>
        <authorList>
            <person name="Higashiura N."/>
            <person name="Hadano H."/>
            <person name="Hirakawa H."/>
            <person name="Matsutani M."/>
            <person name="Takabe S."/>
            <person name="Matsushita K."/>
            <person name="Azuma Y."/>
        </authorList>
    </citation>
    <scope>NUCLEOTIDE SEQUENCE [LARGE SCALE GENOMIC DNA]</scope>
    <source>
        <strain evidence="4">MB58</strain>
    </source>
</reference>
<keyword evidence="1" id="KW-0175">Coiled coil</keyword>
<dbReference type="SUPFAM" id="SSF57997">
    <property type="entry name" value="Tropomyosin"/>
    <property type="match status" value="1"/>
</dbReference>
<evidence type="ECO:0000313" key="4">
    <source>
        <dbReference type="Proteomes" id="UP000019760"/>
    </source>
</evidence>